<dbReference type="OrthoDB" id="8249012at2759"/>
<protein>
    <submittedName>
        <fullName evidence="1">Uncharacterized protein</fullName>
    </submittedName>
</protein>
<name>A0A9P7F5Y2_9AGAM</name>
<dbReference type="Gene3D" id="2.60.120.330">
    <property type="entry name" value="B-lactam Antibiotic, Isopenicillin N Synthase, Chain"/>
    <property type="match status" value="1"/>
</dbReference>
<dbReference type="PANTHER" id="PTHR30613">
    <property type="entry name" value="UNCHARACTERIZED PROTEIN YBIU-RELATED"/>
    <property type="match status" value="1"/>
</dbReference>
<keyword evidence="2" id="KW-1185">Reference proteome</keyword>
<dbReference type="GeneID" id="64702064"/>
<dbReference type="Pfam" id="PF07350">
    <property type="entry name" value="Gig2-like"/>
    <property type="match status" value="1"/>
</dbReference>
<dbReference type="EMBL" id="JABBWM010000032">
    <property type="protein sequence ID" value="KAG2107145.1"/>
    <property type="molecule type" value="Genomic_DNA"/>
</dbReference>
<proteinExistence type="predicted"/>
<organism evidence="1 2">
    <name type="scientific">Suillus discolor</name>
    <dbReference type="NCBI Taxonomy" id="1912936"/>
    <lineage>
        <taxon>Eukaryota</taxon>
        <taxon>Fungi</taxon>
        <taxon>Dikarya</taxon>
        <taxon>Basidiomycota</taxon>
        <taxon>Agaricomycotina</taxon>
        <taxon>Agaricomycetes</taxon>
        <taxon>Agaricomycetidae</taxon>
        <taxon>Boletales</taxon>
        <taxon>Suillineae</taxon>
        <taxon>Suillaceae</taxon>
        <taxon>Suillus</taxon>
    </lineage>
</organism>
<dbReference type="AlphaFoldDB" id="A0A9P7F5Y2"/>
<reference evidence="1" key="1">
    <citation type="journal article" date="2020" name="New Phytol.">
        <title>Comparative genomics reveals dynamic genome evolution in host specialist ectomycorrhizal fungi.</title>
        <authorList>
            <person name="Lofgren L.A."/>
            <person name="Nguyen N.H."/>
            <person name="Vilgalys R."/>
            <person name="Ruytinx J."/>
            <person name="Liao H.L."/>
            <person name="Branco S."/>
            <person name="Kuo A."/>
            <person name="LaButti K."/>
            <person name="Lipzen A."/>
            <person name="Andreopoulos W."/>
            <person name="Pangilinan J."/>
            <person name="Riley R."/>
            <person name="Hundley H."/>
            <person name="Na H."/>
            <person name="Barry K."/>
            <person name="Grigoriev I.V."/>
            <person name="Stajich J.E."/>
            <person name="Kennedy P.G."/>
        </authorList>
    </citation>
    <scope>NUCLEOTIDE SEQUENCE</scope>
    <source>
        <strain evidence="1">FC423</strain>
    </source>
</reference>
<sequence length="412" mass="46803">MVSTTNWSERFADLKREIVAATPDYERRLTQSWNDLLQELDERTTEIVNEGSNYIPQVHFQYLDTLVPEQLDDIRCKGSIVIHGVVEEGEAVGLWSMIDGLLSHSRPTLAGFPEQDKRVFFLYCLWILIPLARAQVQARANPNVLKVCTWINNLYHAKTDKKMEGVDLDVPLVYADWFNFRIRRPGVQWNVHHPHANGGSTERWEDSNFRRYFADILSGNWHQHDPYELEGRLDAHVSLNRKPDRIWLAMTETGPTQGTLNVFPDVPLSNAYTILRPFFLSTVPLDSEGILDPMFDISTPEPRDGNWVDQQPTPDLHPYLRLEDTIISDVVHSVEQEHTGSYDSAVMYIPAVPQTPQNTAYVKRQAETFLAGTNPPDFASDGTGLPYVRLGVDADIIQPISRIAMGLPVAVT</sequence>
<dbReference type="PANTHER" id="PTHR30613:SF1">
    <property type="entry name" value="DUF1479 DOMAIN PROTEIN (AFU_ORTHOLOGUE AFUA_5G09280)"/>
    <property type="match status" value="1"/>
</dbReference>
<evidence type="ECO:0000313" key="2">
    <source>
        <dbReference type="Proteomes" id="UP000823399"/>
    </source>
</evidence>
<comment type="caution">
    <text evidence="1">The sequence shown here is derived from an EMBL/GenBank/DDBJ whole genome shotgun (WGS) entry which is preliminary data.</text>
</comment>
<evidence type="ECO:0000313" key="1">
    <source>
        <dbReference type="EMBL" id="KAG2107145.1"/>
    </source>
</evidence>
<dbReference type="InterPro" id="IPR027443">
    <property type="entry name" value="IPNS-like_sf"/>
</dbReference>
<dbReference type="Proteomes" id="UP000823399">
    <property type="component" value="Unassembled WGS sequence"/>
</dbReference>
<dbReference type="InterPro" id="IPR010856">
    <property type="entry name" value="Gig2-like"/>
</dbReference>
<accession>A0A9P7F5Y2</accession>
<dbReference type="SUPFAM" id="SSF51197">
    <property type="entry name" value="Clavaminate synthase-like"/>
    <property type="match status" value="1"/>
</dbReference>
<dbReference type="RefSeq" id="XP_041292023.1">
    <property type="nucleotide sequence ID" value="XM_041439805.1"/>
</dbReference>
<gene>
    <name evidence="1" type="ORF">F5147DRAFT_745987</name>
</gene>